<dbReference type="OrthoDB" id="30917at2157"/>
<dbReference type="AlphaFoldDB" id="D3SVW1"/>
<dbReference type="GO" id="GO:0019808">
    <property type="term" value="F:polyamine binding"/>
    <property type="evidence" value="ECO:0007669"/>
    <property type="project" value="InterPro"/>
</dbReference>
<dbReference type="STRING" id="547559.Nmag_0081"/>
<accession>D3SVW1</accession>
<keyword evidence="2" id="KW-0813">Transport</keyword>
<reference evidence="5" key="4">
    <citation type="submission" date="2016-09" db="EMBL/GenBank/DDBJ databases">
        <authorList>
            <person name="Pfeiffer F."/>
        </authorList>
    </citation>
    <scope>NUCLEOTIDE SEQUENCE</scope>
    <source>
        <strain evidence="5">ATCC 43099</strain>
    </source>
</reference>
<reference evidence="5 7" key="2">
    <citation type="journal article" date="2012" name="BMC Genomics">
        <title>A comparative genomics perspective on the genetic content of the alkaliphilic haloarchaeon Natrialba magadii ATCC 43099T.</title>
        <authorList>
            <person name="Siddaramappa S."/>
            <person name="Challacombe J.F."/>
            <person name="Decastro R.E."/>
            <person name="Pfeiffer F."/>
            <person name="Sastre D.E."/>
            <person name="Gimenez M.I."/>
            <person name="Paggi R.A."/>
            <person name="Detter J.C."/>
            <person name="Davenport K.W."/>
            <person name="Goodwin L.A."/>
            <person name="Kyrpides N."/>
            <person name="Tapia R."/>
            <person name="Pitluck S."/>
            <person name="Lucas S."/>
            <person name="Woyke T."/>
            <person name="Maupin-Furlow J.A."/>
        </authorList>
    </citation>
    <scope>NUCLEOTIDE SEQUENCE [LARGE SCALE GENOMIC DNA]</scope>
    <source>
        <strain evidence="5">ATCC 43099</strain>
        <strain evidence="7">ATCC 43099 / DSM 3394 / CCM 3739 / CIP 104546 / IAM 13178 / JCM 8861 / NBRC 102185 / NCIMB 2190 / MS3</strain>
    </source>
</reference>
<dbReference type="GO" id="GO:0015846">
    <property type="term" value="P:polyamine transport"/>
    <property type="evidence" value="ECO:0007669"/>
    <property type="project" value="InterPro"/>
</dbReference>
<dbReference type="EMBL" id="AOHS01000007">
    <property type="protein sequence ID" value="ELY34445.1"/>
    <property type="molecule type" value="Genomic_DNA"/>
</dbReference>
<keyword evidence="4" id="KW-0574">Periplasm</keyword>
<evidence type="ECO:0000256" key="2">
    <source>
        <dbReference type="ARBA" id="ARBA00022448"/>
    </source>
</evidence>
<dbReference type="Proteomes" id="UP000011543">
    <property type="component" value="Unassembled WGS sequence"/>
</dbReference>
<evidence type="ECO:0000313" key="5">
    <source>
        <dbReference type="EMBL" id="ADD03680.2"/>
    </source>
</evidence>
<keyword evidence="3" id="KW-0732">Signal</keyword>
<reference evidence="7" key="1">
    <citation type="submission" date="2010-02" db="EMBL/GenBank/DDBJ databases">
        <title>Complete sequence of chromosome of Natrialba magadii ATCC 43099.</title>
        <authorList>
            <consortium name="US DOE Joint Genome Institute"/>
            <person name="Lucas S."/>
            <person name="Copeland A."/>
            <person name="Lapidus A."/>
            <person name="Cheng J.-F."/>
            <person name="Bruce D."/>
            <person name="Goodwin L."/>
            <person name="Pitluck S."/>
            <person name="Davenport K."/>
            <person name="Saunders E."/>
            <person name="Detter J.C."/>
            <person name="Han C."/>
            <person name="Tapia R."/>
            <person name="Land M."/>
            <person name="Hauser L."/>
            <person name="Kyrpides N."/>
            <person name="Mikhailova N."/>
            <person name="De Castro R.E."/>
            <person name="Maupin-Furlow J.A."/>
            <person name="Woyke T."/>
        </authorList>
    </citation>
    <scope>NUCLEOTIDE SEQUENCE [LARGE SCALE GENOMIC DNA]</scope>
    <source>
        <strain evidence="7">ATCC 43099 / DSM 3394 / CCM 3739 / CIP 104546 / IAM 13178 / JCM 8861 / NBRC 102185 / NCIMB 2190 / MS3</strain>
    </source>
</reference>
<evidence type="ECO:0000256" key="3">
    <source>
        <dbReference type="ARBA" id="ARBA00022729"/>
    </source>
</evidence>
<dbReference type="PANTHER" id="PTHR30222">
    <property type="entry name" value="SPERMIDINE/PUTRESCINE-BINDING PERIPLASMIC PROTEIN"/>
    <property type="match status" value="1"/>
</dbReference>
<dbReference type="EMBL" id="CP001932">
    <property type="protein sequence ID" value="ADD03680.2"/>
    <property type="molecule type" value="Genomic_DNA"/>
</dbReference>
<comment type="subcellular location">
    <subcellularLocation>
        <location evidence="1">Periplasm</location>
    </subcellularLocation>
</comment>
<dbReference type="GO" id="GO:0042597">
    <property type="term" value="C:periplasmic space"/>
    <property type="evidence" value="ECO:0007669"/>
    <property type="project" value="UniProtKB-SubCell"/>
</dbReference>
<dbReference type="GeneID" id="8822900"/>
<dbReference type="RefSeq" id="WP_004267072.1">
    <property type="nucleotide sequence ID" value="NC_013922.1"/>
</dbReference>
<accession>L9VB78</accession>
<organism evidence="5 7">
    <name type="scientific">Natrialba magadii (strain ATCC 43099 / DSM 3394 / CCM 3739 / CIP 104546 / IAM 13178 / JCM 8861 / NBRC 102185 / NCIMB 2190 / MS3)</name>
    <name type="common">Natronobacterium magadii</name>
    <dbReference type="NCBI Taxonomy" id="547559"/>
    <lineage>
        <taxon>Archaea</taxon>
        <taxon>Methanobacteriati</taxon>
        <taxon>Methanobacteriota</taxon>
        <taxon>Stenosarchaea group</taxon>
        <taxon>Halobacteria</taxon>
        <taxon>Halobacteriales</taxon>
        <taxon>Natrialbaceae</taxon>
        <taxon>Natrialba</taxon>
    </lineage>
</organism>
<evidence type="ECO:0000313" key="8">
    <source>
        <dbReference type="Proteomes" id="UP000011543"/>
    </source>
</evidence>
<proteinExistence type="predicted"/>
<reference evidence="6 8" key="3">
    <citation type="journal article" date="2014" name="PLoS Genet.">
        <title>Phylogenetically driven sequencing of extremely halophilic archaea reveals strategies for static and dynamic osmo-response.</title>
        <authorList>
            <person name="Becker E.A."/>
            <person name="Seitzer P.M."/>
            <person name="Tritt A."/>
            <person name="Larsen D."/>
            <person name="Krusor M."/>
            <person name="Yao A.I."/>
            <person name="Wu D."/>
            <person name="Madern D."/>
            <person name="Eisen J.A."/>
            <person name="Darling A.E."/>
            <person name="Facciotti M.T."/>
        </authorList>
    </citation>
    <scope>NUCLEOTIDE SEQUENCE [LARGE SCALE GENOMIC DNA]</scope>
    <source>
        <strain evidence="8">ATCC 43099 / DSM 3394 / CCM 3739 / CIP 104546 / IAM 13178 / JCM 8861 / NBRC 102185 / NCIMB 2190 / MS3</strain>
        <strain evidence="6">MS-3</strain>
    </source>
</reference>
<evidence type="ECO:0000256" key="4">
    <source>
        <dbReference type="ARBA" id="ARBA00022764"/>
    </source>
</evidence>
<dbReference type="InterPro" id="IPR001188">
    <property type="entry name" value="Sperm_putr-bd"/>
</dbReference>
<sequence>MAYDGNHASRRSVLGAVGGAGAAALAGCLGGGDDIEYVRPIEIESFPVEEYESEVNVWNWYTDWVDWHTDEFQESYEGIDRVYSQAYSGPSEWYSRLEAGNDEIDNICATNEWVVRAMDNDYLEPLPVEQMEAWDVLDPLAREDAEEYYGRDGEVYAIPESIVMQPSLTYNTEYFSSPPDSWGVLWDEDLAGMMFMEDWPEVSCRIAALYTGQDPNDPDDFEEIEEVLMQQRDLNVTYWNEFSSAMEMFIDEEVVVGPLRDGRTWMAQFLNDAPIDYAVPEEGMMYTYDNFVIPTGAPNPRASAAWIEHGGQIPSRVQLFAEMGYVPPIENLEDELTEVVSEEEAAFADWLDPDELIFVEPLDEETLDRYDEIWTTVVAG</sequence>
<dbReference type="PaxDb" id="547559-Nmag_0081"/>
<evidence type="ECO:0000256" key="1">
    <source>
        <dbReference type="ARBA" id="ARBA00004418"/>
    </source>
</evidence>
<dbReference type="KEGG" id="nmg:Nmag_0081"/>
<name>D3SVW1_NATMM</name>
<dbReference type="Proteomes" id="UP000001879">
    <property type="component" value="Chromosome"/>
</dbReference>
<dbReference type="eggNOG" id="arCOG00220">
    <property type="taxonomic scope" value="Archaea"/>
</dbReference>
<dbReference type="Pfam" id="PF13416">
    <property type="entry name" value="SBP_bac_8"/>
    <property type="match status" value="1"/>
</dbReference>
<dbReference type="PATRIC" id="fig|547559.17.peg.167"/>
<dbReference type="PRINTS" id="PR00909">
    <property type="entry name" value="SPERMDNBNDNG"/>
</dbReference>
<protein>
    <submittedName>
        <fullName evidence="5">ABC-type transport system periplasmic substrate-binding protein (Probable substrate spermidine/putrescine)</fullName>
    </submittedName>
    <submittedName>
        <fullName evidence="6">Spermidine/putrescine-binding periplasmic protein-like protein</fullName>
    </submittedName>
</protein>
<keyword evidence="7" id="KW-1185">Reference proteome</keyword>
<dbReference type="PANTHER" id="PTHR30222:SF17">
    <property type="entry name" value="SPERMIDINE_PUTRESCINE-BINDING PERIPLASMIC PROTEIN"/>
    <property type="match status" value="1"/>
</dbReference>
<evidence type="ECO:0000313" key="7">
    <source>
        <dbReference type="Proteomes" id="UP000001879"/>
    </source>
</evidence>
<evidence type="ECO:0000313" key="6">
    <source>
        <dbReference type="EMBL" id="ELY34445.1"/>
    </source>
</evidence>
<dbReference type="InterPro" id="IPR006059">
    <property type="entry name" value="SBP"/>
</dbReference>
<gene>
    <name evidence="5" type="ordered locus">Nmag_0081</name>
    <name evidence="6" type="ORF">C500_00882</name>
</gene>
<dbReference type="Gene3D" id="3.40.190.10">
    <property type="entry name" value="Periplasmic binding protein-like II"/>
    <property type="match status" value="2"/>
</dbReference>
<dbReference type="SUPFAM" id="SSF53850">
    <property type="entry name" value="Periplasmic binding protein-like II"/>
    <property type="match status" value="1"/>
</dbReference>